<evidence type="ECO:0000313" key="3">
    <source>
        <dbReference type="Proteomes" id="UP000887572"/>
    </source>
</evidence>
<feature type="chain" id="PRO_5037424892" evidence="2">
    <location>
        <begin position="28"/>
        <end position="776"/>
    </location>
</feature>
<feature type="region of interest" description="Disordered" evidence="1">
    <location>
        <begin position="236"/>
        <end position="271"/>
    </location>
</feature>
<dbReference type="AlphaFoldDB" id="A0A914ID87"/>
<feature type="signal peptide" evidence="2">
    <location>
        <begin position="1"/>
        <end position="27"/>
    </location>
</feature>
<keyword evidence="2" id="KW-0732">Signal</keyword>
<name>A0A914ID87_GLORO</name>
<reference evidence="4" key="1">
    <citation type="submission" date="2022-11" db="UniProtKB">
        <authorList>
            <consortium name="WormBaseParasite"/>
        </authorList>
    </citation>
    <scope>IDENTIFICATION</scope>
</reference>
<proteinExistence type="predicted"/>
<evidence type="ECO:0000256" key="1">
    <source>
        <dbReference type="SAM" id="MobiDB-lite"/>
    </source>
</evidence>
<organism evidence="3 4">
    <name type="scientific">Globodera rostochiensis</name>
    <name type="common">Golden nematode worm</name>
    <name type="synonym">Heterodera rostochiensis</name>
    <dbReference type="NCBI Taxonomy" id="31243"/>
    <lineage>
        <taxon>Eukaryota</taxon>
        <taxon>Metazoa</taxon>
        <taxon>Ecdysozoa</taxon>
        <taxon>Nematoda</taxon>
        <taxon>Chromadorea</taxon>
        <taxon>Rhabditida</taxon>
        <taxon>Tylenchina</taxon>
        <taxon>Tylenchomorpha</taxon>
        <taxon>Tylenchoidea</taxon>
        <taxon>Heteroderidae</taxon>
        <taxon>Heteroderinae</taxon>
        <taxon>Globodera</taxon>
    </lineage>
</organism>
<dbReference type="Proteomes" id="UP000887572">
    <property type="component" value="Unplaced"/>
</dbReference>
<protein>
    <submittedName>
        <fullName evidence="4">VQ domain-containing protein</fullName>
    </submittedName>
</protein>
<keyword evidence="3" id="KW-1185">Reference proteome</keyword>
<accession>A0A914ID87</accession>
<feature type="compositionally biased region" description="Polar residues" evidence="1">
    <location>
        <begin position="245"/>
        <end position="257"/>
    </location>
</feature>
<evidence type="ECO:0000256" key="2">
    <source>
        <dbReference type="SAM" id="SignalP"/>
    </source>
</evidence>
<sequence length="776" mass="87620">MILRVPNCCDIYCVLLYLAQTTTTVDADGFERSHSSKYVKIDQYSKPTISGENDDVSNNDELIHSIESINNIVNTNSATTFTNQLATNYNNNIATMNMLDTQHNLATNYSDNSATNDNNMAINYNNDLGTSYNDYMNLNYINDLSTNYTDNFAINYNNDLATDYNDNLATNMNILATEHSTNFNNNLATNYNDNLATNTNILATEPSSTTNYNNLATEQHLATNNNANVNNLNTNDNNILGTNNSATTNRNKLTTDNIGMPKNTLKRKRGRRVHPTTIIQRVDIANFRKAVQEATGGSYPLYPTLPTLHASSGMPSLSGYPRPEPSLQEAFLMRMPQMTPNSNNVLEGSSSKVTKPSLQQTFFMPMPPMASNSNDFLGDSSSQYQGTLESEQHWDISTNSSNFKRARTSYFPTSKLQEQMASNSNDFLGDFSSSQYHGTLESLVWPKNTPNSQLNMAPMMQSPPNLRNENLNEDTSINSAHNHKLKAPIEAESDAVNVGVKTLQDRLTKAAATSMDALVKQVRPVVDLSLFCLAILPSSIDKPLMQIRQGQSVSKTLLDNTILQKMEPNHVIKCLKKWLEEEHIKNSKIFQAKIGDVHSQIRTIFQKNPLIDEETTNSEKQKDKQIENSDEPRAVVLFFYFRLFRKLAGFLEAPFKGEINYNESAKKSEREALLFWLIIVGKQIANEFESSLQTDLLIKNGDQKIKMAQFLDSIDTVKENTDMFKLKMLRRIFAFFIGLWDMAKTHASSYEEQEKHVTNKYIKEHCQNQKSSITFY</sequence>
<evidence type="ECO:0000313" key="4">
    <source>
        <dbReference type="WBParaSite" id="Gr19_v10_g9536.t1"/>
    </source>
</evidence>
<dbReference type="WBParaSite" id="Gr19_v10_g9536.t1">
    <property type="protein sequence ID" value="Gr19_v10_g9536.t1"/>
    <property type="gene ID" value="Gr19_v10_g9536"/>
</dbReference>